<protein>
    <submittedName>
        <fullName evidence="2">Transcription regulatory protein SNF5</fullName>
    </submittedName>
</protein>
<gene>
    <name evidence="2" type="ORF">KIPB_007331</name>
</gene>
<proteinExistence type="predicted"/>
<reference evidence="2 3" key="1">
    <citation type="journal article" date="2018" name="PLoS ONE">
        <title>The draft genome of Kipferlia bialata reveals reductive genome evolution in fornicate parasites.</title>
        <authorList>
            <person name="Tanifuji G."/>
            <person name="Takabayashi S."/>
            <person name="Kume K."/>
            <person name="Takagi M."/>
            <person name="Nakayama T."/>
            <person name="Kamikawa R."/>
            <person name="Inagaki Y."/>
            <person name="Hashimoto T."/>
        </authorList>
    </citation>
    <scope>NUCLEOTIDE SEQUENCE [LARGE SCALE GENOMIC DNA]</scope>
    <source>
        <strain evidence="2">NY0173</strain>
    </source>
</reference>
<organism evidence="2 3">
    <name type="scientific">Kipferlia bialata</name>
    <dbReference type="NCBI Taxonomy" id="797122"/>
    <lineage>
        <taxon>Eukaryota</taxon>
        <taxon>Metamonada</taxon>
        <taxon>Carpediemonas-like organisms</taxon>
        <taxon>Kipferlia</taxon>
    </lineage>
</organism>
<dbReference type="GO" id="GO:0006338">
    <property type="term" value="P:chromatin remodeling"/>
    <property type="evidence" value="ECO:0007669"/>
    <property type="project" value="InterPro"/>
</dbReference>
<accession>A0A9K3CYE0</accession>
<name>A0A9K3CYE0_9EUKA</name>
<evidence type="ECO:0000313" key="2">
    <source>
        <dbReference type="EMBL" id="GIQ85629.1"/>
    </source>
</evidence>
<dbReference type="GO" id="GO:0000228">
    <property type="term" value="C:nuclear chromosome"/>
    <property type="evidence" value="ECO:0007669"/>
    <property type="project" value="InterPro"/>
</dbReference>
<feature type="compositionally biased region" description="Gly residues" evidence="1">
    <location>
        <begin position="141"/>
        <end position="155"/>
    </location>
</feature>
<comment type="caution">
    <text evidence="2">The sequence shown here is derived from an EMBL/GenBank/DDBJ whole genome shotgun (WGS) entry which is preliminary data.</text>
</comment>
<dbReference type="InterPro" id="IPR006939">
    <property type="entry name" value="SNF5"/>
</dbReference>
<keyword evidence="3" id="KW-1185">Reference proteome</keyword>
<evidence type="ECO:0000313" key="3">
    <source>
        <dbReference type="Proteomes" id="UP000265618"/>
    </source>
</evidence>
<dbReference type="OrthoDB" id="515064at2759"/>
<evidence type="ECO:0000256" key="1">
    <source>
        <dbReference type="SAM" id="MobiDB-lite"/>
    </source>
</evidence>
<dbReference type="Pfam" id="PF04855">
    <property type="entry name" value="SNF5"/>
    <property type="match status" value="1"/>
</dbReference>
<dbReference type="Proteomes" id="UP000265618">
    <property type="component" value="Unassembled WGS sequence"/>
</dbReference>
<dbReference type="EMBL" id="BDIP01002045">
    <property type="protein sequence ID" value="GIQ85629.1"/>
    <property type="molecule type" value="Genomic_DNA"/>
</dbReference>
<sequence length="170" mass="18223">MCADLDLPTLCAQDIARQIRAQVGAFMPPEQSGTGLACSPLRRVCLDLWHKGVHLTDQFDWDISRSSSPHTFARQLVSDLGLGHGNPVDQGIWVRLVTFQIHRQLSQTQILAVSQPRPAYPGTPAPGTDHAALAQSDKTGRGQGTGAHLGQGLGGPSVSLASEWHHIAPE</sequence>
<dbReference type="AlphaFoldDB" id="A0A9K3CYE0"/>
<feature type="region of interest" description="Disordered" evidence="1">
    <location>
        <begin position="116"/>
        <end position="170"/>
    </location>
</feature>